<dbReference type="EMBL" id="JAGPXF010000003">
    <property type="protein sequence ID" value="KAH7251183.1"/>
    <property type="molecule type" value="Genomic_DNA"/>
</dbReference>
<dbReference type="AlphaFoldDB" id="A0A8K0S071"/>
<dbReference type="Gene3D" id="3.40.710.10">
    <property type="entry name" value="DD-peptidase/beta-lactamase superfamily"/>
    <property type="match status" value="1"/>
</dbReference>
<feature type="domain" description="Beta-lactamase-related" evidence="2">
    <location>
        <begin position="15"/>
        <end position="318"/>
    </location>
</feature>
<dbReference type="InterPro" id="IPR012338">
    <property type="entry name" value="Beta-lactam/transpept-like"/>
</dbReference>
<accession>A0A8K0S071</accession>
<evidence type="ECO:0000313" key="5">
    <source>
        <dbReference type="Proteomes" id="UP000813427"/>
    </source>
</evidence>
<dbReference type="InterPro" id="IPR050491">
    <property type="entry name" value="AmpC-like"/>
</dbReference>
<evidence type="ECO:0000259" key="2">
    <source>
        <dbReference type="Pfam" id="PF00144"/>
    </source>
</evidence>
<sequence length="459" mass="50869">MADIAVRLRSLGSTIERLMSIAGTPGVSIGVSIKDKPVYYEDHGYRNAFTAAAIGLLVDNEQLSWDSLIKDVLPSFNSTDLILHNHTTLTDILSYRTGMGWGDNLILGTDGNVLLKSKDVMKYINNRPLIGPFRAQFGYNNLHYELAGRIIEHVSGQSYSEFVQSRLLKPLGLNRTSFQTPSKGTEGVAVCYNTLDDVSVAPINWPRMGDDWYGAASGGARSSVKDLVKLYGSYMEGFNNEFDGDTSSSKESTFKQLTHIIVQLPGRLGQIGINPGLLPKGMPIIGKGTSKLVLFHQGSLPGSLTFVALLPAIETAVVNDFVTLAEVAVAQNLKWYTWVLDELEKGQKSGTSPKALEEYVGTYWDDLHVVKIEVILSDKKLYWLIQGLESEKFALKHYQDDVFTWLQPRSDLSKRGRWVGSDQDAAFWKVEFKANESGQIEKLVWAHDGGVPPVIYEKV</sequence>
<dbReference type="Proteomes" id="UP000813427">
    <property type="component" value="Unassembled WGS sequence"/>
</dbReference>
<evidence type="ECO:0000256" key="1">
    <source>
        <dbReference type="ARBA" id="ARBA00038215"/>
    </source>
</evidence>
<protein>
    <submittedName>
        <fullName evidence="4">D-aminoacylase</fullName>
    </submittedName>
</protein>
<comment type="caution">
    <text evidence="4">The sequence shown here is derived from an EMBL/GenBank/DDBJ whole genome shotgun (WGS) entry which is preliminary data.</text>
</comment>
<dbReference type="OrthoDB" id="5946976at2759"/>
<name>A0A8K0S071_9HYPO</name>
<gene>
    <name evidence="4" type="ORF">BKA59DRAFT_524258</name>
</gene>
<dbReference type="Gene3D" id="2.40.128.600">
    <property type="match status" value="1"/>
</dbReference>
<dbReference type="SUPFAM" id="SSF56601">
    <property type="entry name" value="beta-lactamase/transpeptidase-like"/>
    <property type="match status" value="1"/>
</dbReference>
<dbReference type="PANTHER" id="PTHR46825">
    <property type="entry name" value="D-ALANYL-D-ALANINE-CARBOXYPEPTIDASE/ENDOPEPTIDASE AMPH"/>
    <property type="match status" value="1"/>
</dbReference>
<dbReference type="InterPro" id="IPR021860">
    <property type="entry name" value="Peptidase_S12_Pab87-rel_C"/>
</dbReference>
<proteinExistence type="inferred from homology"/>
<dbReference type="InterPro" id="IPR001466">
    <property type="entry name" value="Beta-lactam-related"/>
</dbReference>
<keyword evidence="5" id="KW-1185">Reference proteome</keyword>
<reference evidence="4" key="1">
    <citation type="journal article" date="2021" name="Nat. Commun.">
        <title>Genetic determinants of endophytism in the Arabidopsis root mycobiome.</title>
        <authorList>
            <person name="Mesny F."/>
            <person name="Miyauchi S."/>
            <person name="Thiergart T."/>
            <person name="Pickel B."/>
            <person name="Atanasova L."/>
            <person name="Karlsson M."/>
            <person name="Huettel B."/>
            <person name="Barry K.W."/>
            <person name="Haridas S."/>
            <person name="Chen C."/>
            <person name="Bauer D."/>
            <person name="Andreopoulos W."/>
            <person name="Pangilinan J."/>
            <person name="LaButti K."/>
            <person name="Riley R."/>
            <person name="Lipzen A."/>
            <person name="Clum A."/>
            <person name="Drula E."/>
            <person name="Henrissat B."/>
            <person name="Kohler A."/>
            <person name="Grigoriev I.V."/>
            <person name="Martin F.M."/>
            <person name="Hacquard S."/>
        </authorList>
    </citation>
    <scope>NUCLEOTIDE SEQUENCE</scope>
    <source>
        <strain evidence="4">MPI-SDFR-AT-0068</strain>
    </source>
</reference>
<organism evidence="4 5">
    <name type="scientific">Fusarium tricinctum</name>
    <dbReference type="NCBI Taxonomy" id="61284"/>
    <lineage>
        <taxon>Eukaryota</taxon>
        <taxon>Fungi</taxon>
        <taxon>Dikarya</taxon>
        <taxon>Ascomycota</taxon>
        <taxon>Pezizomycotina</taxon>
        <taxon>Sordariomycetes</taxon>
        <taxon>Hypocreomycetidae</taxon>
        <taxon>Hypocreales</taxon>
        <taxon>Nectriaceae</taxon>
        <taxon>Fusarium</taxon>
        <taxon>Fusarium tricinctum species complex</taxon>
    </lineage>
</organism>
<dbReference type="PANTHER" id="PTHR46825:SF9">
    <property type="entry name" value="BETA-LACTAMASE-RELATED DOMAIN-CONTAINING PROTEIN"/>
    <property type="match status" value="1"/>
</dbReference>
<dbReference type="Pfam" id="PF00144">
    <property type="entry name" value="Beta-lactamase"/>
    <property type="match status" value="1"/>
</dbReference>
<dbReference type="Pfam" id="PF11954">
    <property type="entry name" value="DUF3471"/>
    <property type="match status" value="1"/>
</dbReference>
<evidence type="ECO:0000259" key="3">
    <source>
        <dbReference type="Pfam" id="PF11954"/>
    </source>
</evidence>
<evidence type="ECO:0000313" key="4">
    <source>
        <dbReference type="EMBL" id="KAH7251183.1"/>
    </source>
</evidence>
<comment type="similarity">
    <text evidence="1">Belongs to the peptidase S12 family.</text>
</comment>
<feature type="domain" description="Peptidase S12 Pab87-related C-terminal" evidence="3">
    <location>
        <begin position="348"/>
        <end position="446"/>
    </location>
</feature>